<dbReference type="UniPathway" id="UPA00038">
    <property type="reaction ID" value="UER00491"/>
</dbReference>
<comment type="catalytic activity">
    <reaction evidence="7 8">
        <text>UDP-alpha-D-glucose + 2 NAD(+) + H2O = UDP-alpha-D-glucuronate + 2 NADH + 3 H(+)</text>
        <dbReference type="Rhea" id="RHEA:23596"/>
        <dbReference type="ChEBI" id="CHEBI:15377"/>
        <dbReference type="ChEBI" id="CHEBI:15378"/>
        <dbReference type="ChEBI" id="CHEBI:57540"/>
        <dbReference type="ChEBI" id="CHEBI:57945"/>
        <dbReference type="ChEBI" id="CHEBI:58052"/>
        <dbReference type="ChEBI" id="CHEBI:58885"/>
        <dbReference type="EC" id="1.1.1.22"/>
    </reaction>
</comment>
<dbReference type="Gene3D" id="3.40.50.720">
    <property type="entry name" value="NAD(P)-binding Rossmann-like Domain"/>
    <property type="match status" value="2"/>
</dbReference>
<feature type="binding site" evidence="11">
    <location>
        <position position="346"/>
    </location>
    <ligand>
        <name>NAD(+)</name>
        <dbReference type="ChEBI" id="CHEBI:57540"/>
    </ligand>
</feature>
<protein>
    <recommendedName>
        <fullName evidence="4 8">UDP-glucose 6-dehydrogenase</fullName>
        <ecNumber evidence="3 8">1.1.1.22</ecNumber>
    </recommendedName>
</protein>
<reference evidence="13 14" key="1">
    <citation type="submission" date="2016-02" db="EMBL/GenBank/DDBJ databases">
        <title>Draft genome sequence of the strain BR 10247T Bradyrhizobium neotropicale isolated from nodules of Centrolobium paraense.</title>
        <authorList>
            <person name="Simoes-Araujo J.L."/>
            <person name="Barauna A.C."/>
            <person name="Silva K."/>
            <person name="Zilli J.E."/>
        </authorList>
    </citation>
    <scope>NUCLEOTIDE SEQUENCE [LARGE SCALE GENOMIC DNA]</scope>
    <source>
        <strain evidence="13 14">BR 10247</strain>
    </source>
</reference>
<evidence type="ECO:0000256" key="6">
    <source>
        <dbReference type="ARBA" id="ARBA00023027"/>
    </source>
</evidence>
<sequence>MKISIIGTGYVGLVTGACLAECGHDVTCVDVDPGKVEMINSARSPIHEKGLSELMERHVGRRLRASTDLAAAVAATDVTFIAVGTPAADGKIDLSYVEAAASEIGGALRRKAGYSTVIVKSTVIPGTTVGVVRAALERASGKIAGQGFGLGMNPEFLTEGTAVSDFSYPDRLVLGGIDARTHDVLRELYSGFDKAVPRIVTSPTTAEMIKYASNAVLATMISFSNEIARLCRAVGNVDAADVMRGVHQAGYFTTRIGGERVTAPIVSFLEPGCGFGGSCLPKDVTALIGQGREMGLTLNLLQSVLDVNKGQIDEIMRLIRRHFASLQDVTVTILGIAFKPDTDDVRESPAFPIIRKLKMEGARVTAYDPIARPNGHEDLTDVDLAESLREAVANAQVVILVTRWKEFSQLAGLLKELGRRPLVVDGRRVLDPEAFAHYEGIGR</sequence>
<organism evidence="13 14">
    <name type="scientific">Bradyrhizobium neotropicale</name>
    <dbReference type="NCBI Taxonomy" id="1497615"/>
    <lineage>
        <taxon>Bacteria</taxon>
        <taxon>Pseudomonadati</taxon>
        <taxon>Pseudomonadota</taxon>
        <taxon>Alphaproteobacteria</taxon>
        <taxon>Hyphomicrobiales</taxon>
        <taxon>Nitrobacteraceae</taxon>
        <taxon>Bradyrhizobium</taxon>
    </lineage>
</organism>
<dbReference type="SUPFAM" id="SSF51735">
    <property type="entry name" value="NAD(P)-binding Rossmann-fold domains"/>
    <property type="match status" value="1"/>
</dbReference>
<dbReference type="InterPro" id="IPR014027">
    <property type="entry name" value="UDP-Glc/GDP-Man_DH_C"/>
</dbReference>
<dbReference type="PIRSF" id="PIRSF000124">
    <property type="entry name" value="UDPglc_GDPman_dh"/>
    <property type="match status" value="1"/>
</dbReference>
<evidence type="ECO:0000256" key="5">
    <source>
        <dbReference type="ARBA" id="ARBA00023002"/>
    </source>
</evidence>
<evidence type="ECO:0000256" key="3">
    <source>
        <dbReference type="ARBA" id="ARBA00012954"/>
    </source>
</evidence>
<dbReference type="InterPro" id="IPR001732">
    <property type="entry name" value="UDP-Glc/GDP-Man_DH_N"/>
</dbReference>
<comment type="pathway">
    <text evidence="1">Nucleotide-sugar biosynthesis; UDP-alpha-D-glucuronate biosynthesis; UDP-alpha-D-glucuronate from UDP-alpha-D-glucose: step 1/1.</text>
</comment>
<keyword evidence="14" id="KW-1185">Reference proteome</keyword>
<feature type="binding site" evidence="11">
    <location>
        <position position="30"/>
    </location>
    <ligand>
        <name>NAD(+)</name>
        <dbReference type="ChEBI" id="CHEBI:57540"/>
    </ligand>
</feature>
<dbReference type="InterPro" id="IPR008927">
    <property type="entry name" value="6-PGluconate_DH-like_C_sf"/>
</dbReference>
<dbReference type="NCBIfam" id="TIGR03026">
    <property type="entry name" value="NDP-sugDHase"/>
    <property type="match status" value="1"/>
</dbReference>
<feature type="binding site" evidence="10">
    <location>
        <begin position="268"/>
        <end position="272"/>
    </location>
    <ligand>
        <name>substrate</name>
    </ligand>
</feature>
<dbReference type="InterPro" id="IPR036291">
    <property type="entry name" value="NAD(P)-bd_dom_sf"/>
</dbReference>
<comment type="caution">
    <text evidence="13">The sequence shown here is derived from an EMBL/GenBank/DDBJ whole genome shotgun (WGS) entry which is preliminary data.</text>
</comment>
<dbReference type="Gene3D" id="1.20.5.100">
    <property type="entry name" value="Cytochrome c1, transmembrane anchor, C-terminal"/>
    <property type="match status" value="1"/>
</dbReference>
<keyword evidence="6 8" id="KW-0520">NAD</keyword>
<dbReference type="InterPro" id="IPR014026">
    <property type="entry name" value="UDP-Glc/GDP-Man_DH_dimer"/>
</dbReference>
<dbReference type="PROSITE" id="PS51257">
    <property type="entry name" value="PROKAR_LIPOPROTEIN"/>
    <property type="match status" value="1"/>
</dbReference>
<dbReference type="SUPFAM" id="SSF52413">
    <property type="entry name" value="UDP-glucose/GDP-mannose dehydrogenase C-terminal domain"/>
    <property type="match status" value="1"/>
</dbReference>
<gene>
    <name evidence="13" type="ORF">AXW67_36795</name>
</gene>
<dbReference type="SUPFAM" id="SSF48179">
    <property type="entry name" value="6-phosphogluconate dehydrogenase C-terminal domain-like"/>
    <property type="match status" value="1"/>
</dbReference>
<dbReference type="EC" id="1.1.1.22" evidence="3 8"/>
<keyword evidence="5 8" id="KW-0560">Oxidoreductase</keyword>
<feature type="binding site" evidence="11">
    <location>
        <position position="85"/>
    </location>
    <ligand>
        <name>NAD(+)</name>
        <dbReference type="ChEBI" id="CHEBI:57540"/>
    </ligand>
</feature>
<evidence type="ECO:0000256" key="4">
    <source>
        <dbReference type="ARBA" id="ARBA00015132"/>
    </source>
</evidence>
<feature type="domain" description="UDP-glucose/GDP-mannose dehydrogenase C-terminal" evidence="12">
    <location>
        <begin position="332"/>
        <end position="432"/>
    </location>
</feature>
<dbReference type="AlphaFoldDB" id="A0A176ZHS9"/>
<feature type="binding site" evidence="11">
    <location>
        <position position="122"/>
    </location>
    <ligand>
        <name>NAD(+)</name>
        <dbReference type="ChEBI" id="CHEBI:57540"/>
    </ligand>
</feature>
<name>A0A176ZHS9_9BRAD</name>
<dbReference type="GO" id="GO:0051287">
    <property type="term" value="F:NAD binding"/>
    <property type="evidence" value="ECO:0007669"/>
    <property type="project" value="InterPro"/>
</dbReference>
<dbReference type="SMART" id="SM00984">
    <property type="entry name" value="UDPG_MGDP_dh_C"/>
    <property type="match status" value="1"/>
</dbReference>
<feature type="binding site" evidence="10">
    <location>
        <position position="339"/>
    </location>
    <ligand>
        <name>substrate</name>
    </ligand>
</feature>
<evidence type="ECO:0000256" key="11">
    <source>
        <dbReference type="PIRSR" id="PIRSR500134-3"/>
    </source>
</evidence>
<evidence type="ECO:0000259" key="12">
    <source>
        <dbReference type="SMART" id="SM00984"/>
    </source>
</evidence>
<evidence type="ECO:0000256" key="8">
    <source>
        <dbReference type="PIRNR" id="PIRNR000124"/>
    </source>
</evidence>
<evidence type="ECO:0000256" key="1">
    <source>
        <dbReference type="ARBA" id="ARBA00004701"/>
    </source>
</evidence>
<dbReference type="InterPro" id="IPR017476">
    <property type="entry name" value="UDP-Glc/GDP-Man"/>
</dbReference>
<proteinExistence type="inferred from homology"/>
<dbReference type="Pfam" id="PF00984">
    <property type="entry name" value="UDPG_MGDP_dh"/>
    <property type="match status" value="1"/>
</dbReference>
<feature type="binding site" evidence="11">
    <location>
        <position position="159"/>
    </location>
    <ligand>
        <name>NAD(+)</name>
        <dbReference type="ChEBI" id="CHEBI:57540"/>
    </ligand>
</feature>
<dbReference type="PANTHER" id="PTHR43750">
    <property type="entry name" value="UDP-GLUCOSE 6-DEHYDROGENASE TUAD"/>
    <property type="match status" value="1"/>
</dbReference>
<dbReference type="GO" id="GO:0003979">
    <property type="term" value="F:UDP-glucose 6-dehydrogenase activity"/>
    <property type="evidence" value="ECO:0007669"/>
    <property type="project" value="UniProtKB-EC"/>
</dbReference>
<feature type="binding site" evidence="10">
    <location>
        <position position="276"/>
    </location>
    <ligand>
        <name>substrate</name>
    </ligand>
</feature>
<feature type="binding site" evidence="10">
    <location>
        <position position="210"/>
    </location>
    <ligand>
        <name>substrate</name>
    </ligand>
</feature>
<dbReference type="GO" id="GO:0006065">
    <property type="term" value="P:UDP-glucuronate biosynthetic process"/>
    <property type="evidence" value="ECO:0007669"/>
    <property type="project" value="UniProtKB-UniPathway"/>
</dbReference>
<dbReference type="GO" id="GO:0000271">
    <property type="term" value="P:polysaccharide biosynthetic process"/>
    <property type="evidence" value="ECO:0007669"/>
    <property type="project" value="InterPro"/>
</dbReference>
<dbReference type="PIRSF" id="PIRSF500134">
    <property type="entry name" value="UDPglc_DH_bac"/>
    <property type="match status" value="1"/>
</dbReference>
<dbReference type="InterPro" id="IPR028357">
    <property type="entry name" value="UDPglc_DH_bac"/>
</dbReference>
<feature type="binding site" evidence="10">
    <location>
        <begin position="156"/>
        <end position="159"/>
    </location>
    <ligand>
        <name>substrate</name>
    </ligand>
</feature>
<dbReference type="Pfam" id="PF03721">
    <property type="entry name" value="UDPG_MGDP_dh_N"/>
    <property type="match status" value="1"/>
</dbReference>
<feature type="binding site" evidence="11">
    <location>
        <position position="35"/>
    </location>
    <ligand>
        <name>NAD(+)</name>
        <dbReference type="ChEBI" id="CHEBI:57540"/>
    </ligand>
</feature>
<dbReference type="RefSeq" id="WP_063676865.1">
    <property type="nucleotide sequence ID" value="NZ_LSEF01000025.1"/>
</dbReference>
<dbReference type="Pfam" id="PF03720">
    <property type="entry name" value="UDPG_MGDP_dh_C"/>
    <property type="match status" value="1"/>
</dbReference>
<accession>A0A176ZHS9</accession>
<feature type="binding site" evidence="11">
    <location>
        <position position="282"/>
    </location>
    <ligand>
        <name>NAD(+)</name>
        <dbReference type="ChEBI" id="CHEBI:57540"/>
    </ligand>
</feature>
<dbReference type="EMBL" id="LSEF01000025">
    <property type="protein sequence ID" value="OAF19345.1"/>
    <property type="molecule type" value="Genomic_DNA"/>
</dbReference>
<evidence type="ECO:0000256" key="7">
    <source>
        <dbReference type="ARBA" id="ARBA00047473"/>
    </source>
</evidence>
<evidence type="ECO:0000256" key="9">
    <source>
        <dbReference type="PIRSR" id="PIRSR500134-1"/>
    </source>
</evidence>
<comment type="similarity">
    <text evidence="2 8">Belongs to the UDP-glucose/GDP-mannose dehydrogenase family.</text>
</comment>
<dbReference type="Proteomes" id="UP000077173">
    <property type="component" value="Unassembled WGS sequence"/>
</dbReference>
<evidence type="ECO:0000256" key="10">
    <source>
        <dbReference type="PIRSR" id="PIRSR500134-2"/>
    </source>
</evidence>
<dbReference type="InterPro" id="IPR036220">
    <property type="entry name" value="UDP-Glc/GDP-Man_DH_C_sf"/>
</dbReference>
<evidence type="ECO:0000313" key="13">
    <source>
        <dbReference type="EMBL" id="OAF19345.1"/>
    </source>
</evidence>
<evidence type="ECO:0000256" key="2">
    <source>
        <dbReference type="ARBA" id="ARBA00006601"/>
    </source>
</evidence>
<feature type="active site" description="Nucleophile" evidence="9">
    <location>
        <position position="279"/>
    </location>
</feature>
<evidence type="ECO:0000313" key="14">
    <source>
        <dbReference type="Proteomes" id="UP000077173"/>
    </source>
</evidence>
<dbReference type="PANTHER" id="PTHR43750:SF3">
    <property type="entry name" value="UDP-GLUCOSE 6-DEHYDROGENASE TUAD"/>
    <property type="match status" value="1"/>
</dbReference>